<comment type="caution">
    <text evidence="9">The sequence shown here is derived from an EMBL/GenBank/DDBJ whole genome shotgun (WGS) entry which is preliminary data.</text>
</comment>
<evidence type="ECO:0000313" key="9">
    <source>
        <dbReference type="EMBL" id="MBB3114738.1"/>
    </source>
</evidence>
<keyword evidence="4 7" id="KW-0812">Transmembrane</keyword>
<dbReference type="InterPro" id="IPR007353">
    <property type="entry name" value="DUF421"/>
</dbReference>
<dbReference type="Proteomes" id="UP000570361">
    <property type="component" value="Unassembled WGS sequence"/>
</dbReference>
<dbReference type="GO" id="GO:0005886">
    <property type="term" value="C:plasma membrane"/>
    <property type="evidence" value="ECO:0007669"/>
    <property type="project" value="UniProtKB-SubCell"/>
</dbReference>
<comment type="subcellular location">
    <subcellularLocation>
        <location evidence="1">Cell membrane</location>
        <topology evidence="1">Multi-pass membrane protein</topology>
    </subcellularLocation>
</comment>
<feature type="domain" description="YetF C-terminal" evidence="8">
    <location>
        <begin position="77"/>
        <end position="144"/>
    </location>
</feature>
<name>A0A7W5B5E0_9BACL</name>
<dbReference type="RefSeq" id="WP_183604749.1">
    <property type="nucleotide sequence ID" value="NZ_JACHXK010000041.1"/>
</dbReference>
<sequence length="195" mass="20833">MLGHIGQSLLFALTSIVLLRIAGRKSISQMTMPQIGILLTIGSIVGSEVSGKGIGKSIAAAAVFIAVLIAVEWLTLRSNTVEKFLKGVAIPVVVEGQVLTDSLRRLRISVDDLEKRLRMKSVANVQDVKIATIEVNGELGLELFPHARPVTSGEIEALLKAYLPQTASPSTSTASPSLFTEVLQPQSETIPPQLQ</sequence>
<evidence type="ECO:0000256" key="6">
    <source>
        <dbReference type="ARBA" id="ARBA00023136"/>
    </source>
</evidence>
<evidence type="ECO:0000256" key="5">
    <source>
        <dbReference type="ARBA" id="ARBA00022989"/>
    </source>
</evidence>
<evidence type="ECO:0000256" key="3">
    <source>
        <dbReference type="ARBA" id="ARBA00022475"/>
    </source>
</evidence>
<evidence type="ECO:0000259" key="8">
    <source>
        <dbReference type="Pfam" id="PF04239"/>
    </source>
</evidence>
<dbReference type="AlphaFoldDB" id="A0A7W5B5E0"/>
<dbReference type="Pfam" id="PF04239">
    <property type="entry name" value="DUF421"/>
    <property type="match status" value="1"/>
</dbReference>
<keyword evidence="6 7" id="KW-0472">Membrane</keyword>
<proteinExistence type="inferred from homology"/>
<organism evidence="9 10">
    <name type="scientific">Paenibacillus phyllosphaerae</name>
    <dbReference type="NCBI Taxonomy" id="274593"/>
    <lineage>
        <taxon>Bacteria</taxon>
        <taxon>Bacillati</taxon>
        <taxon>Bacillota</taxon>
        <taxon>Bacilli</taxon>
        <taxon>Bacillales</taxon>
        <taxon>Paenibacillaceae</taxon>
        <taxon>Paenibacillus</taxon>
    </lineage>
</organism>
<dbReference type="PANTHER" id="PTHR34582">
    <property type="entry name" value="UPF0702 TRANSMEMBRANE PROTEIN YCAP"/>
    <property type="match status" value="1"/>
</dbReference>
<evidence type="ECO:0000256" key="2">
    <source>
        <dbReference type="ARBA" id="ARBA00006448"/>
    </source>
</evidence>
<reference evidence="9 10" key="1">
    <citation type="submission" date="2020-08" db="EMBL/GenBank/DDBJ databases">
        <title>Genomic Encyclopedia of Type Strains, Phase III (KMG-III): the genomes of soil and plant-associated and newly described type strains.</title>
        <authorList>
            <person name="Whitman W."/>
        </authorList>
    </citation>
    <scope>NUCLEOTIDE SEQUENCE [LARGE SCALE GENOMIC DNA]</scope>
    <source>
        <strain evidence="9 10">CECT 5862</strain>
    </source>
</reference>
<accession>A0A7W5B5E0</accession>
<evidence type="ECO:0000256" key="4">
    <source>
        <dbReference type="ARBA" id="ARBA00022692"/>
    </source>
</evidence>
<dbReference type="Gene3D" id="3.30.240.20">
    <property type="entry name" value="bsu07140 like domains"/>
    <property type="match status" value="1"/>
</dbReference>
<keyword evidence="3" id="KW-1003">Cell membrane</keyword>
<evidence type="ECO:0000313" key="10">
    <source>
        <dbReference type="Proteomes" id="UP000570361"/>
    </source>
</evidence>
<evidence type="ECO:0000256" key="7">
    <source>
        <dbReference type="SAM" id="Phobius"/>
    </source>
</evidence>
<evidence type="ECO:0000256" key="1">
    <source>
        <dbReference type="ARBA" id="ARBA00004651"/>
    </source>
</evidence>
<keyword evidence="5 7" id="KW-1133">Transmembrane helix</keyword>
<comment type="similarity">
    <text evidence="2">Belongs to the UPF0702 family.</text>
</comment>
<feature type="transmembrane region" description="Helical" evidence="7">
    <location>
        <begin position="57"/>
        <end position="76"/>
    </location>
</feature>
<keyword evidence="10" id="KW-1185">Reference proteome</keyword>
<gene>
    <name evidence="9" type="ORF">FHS18_006896</name>
</gene>
<dbReference type="EMBL" id="JACHXK010000041">
    <property type="protein sequence ID" value="MBB3114738.1"/>
    <property type="molecule type" value="Genomic_DNA"/>
</dbReference>
<protein>
    <submittedName>
        <fullName evidence="9">Uncharacterized membrane protein YcaP (DUF421 family)</fullName>
    </submittedName>
</protein>
<dbReference type="InterPro" id="IPR023090">
    <property type="entry name" value="UPF0702_alpha/beta_dom_sf"/>
</dbReference>
<feature type="transmembrane region" description="Helical" evidence="7">
    <location>
        <begin position="6"/>
        <end position="23"/>
    </location>
</feature>
<dbReference type="PANTHER" id="PTHR34582:SF2">
    <property type="entry name" value="UPF0702 TRANSMEMBRANE PROTEIN YDFR"/>
    <property type="match status" value="1"/>
</dbReference>